<keyword evidence="3 6" id="KW-0808">Transferase</keyword>
<evidence type="ECO:0000256" key="3">
    <source>
        <dbReference type="ARBA" id="ARBA00022679"/>
    </source>
</evidence>
<dbReference type="GeneID" id="74940871"/>
<dbReference type="SUPFAM" id="SSF53448">
    <property type="entry name" value="Nucleotide-diphospho-sugar transferases"/>
    <property type="match status" value="1"/>
</dbReference>
<dbReference type="RefSeq" id="WP_260593777.1">
    <property type="nucleotide sequence ID" value="NZ_CP104003.1"/>
</dbReference>
<dbReference type="GO" id="GO:0016757">
    <property type="term" value="F:glycosyltransferase activity"/>
    <property type="evidence" value="ECO:0007669"/>
    <property type="project" value="UniProtKB-KW"/>
</dbReference>
<dbReference type="KEGG" id="ssai:N0B31_00575"/>
<name>A0A9E7R3X7_9EURY</name>
<dbReference type="Pfam" id="PF00535">
    <property type="entry name" value="Glycos_transf_2"/>
    <property type="match status" value="1"/>
</dbReference>
<feature type="region of interest" description="Disordered" evidence="4">
    <location>
        <begin position="285"/>
        <end position="311"/>
    </location>
</feature>
<feature type="compositionally biased region" description="Basic and acidic residues" evidence="4">
    <location>
        <begin position="296"/>
        <end position="311"/>
    </location>
</feature>
<comment type="similarity">
    <text evidence="1">Belongs to the glycosyltransferase 2 family.</text>
</comment>
<dbReference type="PANTHER" id="PTHR43179">
    <property type="entry name" value="RHAMNOSYLTRANSFERASE WBBL"/>
    <property type="match status" value="1"/>
</dbReference>
<evidence type="ECO:0000256" key="2">
    <source>
        <dbReference type="ARBA" id="ARBA00022676"/>
    </source>
</evidence>
<dbReference type="InterPro" id="IPR001173">
    <property type="entry name" value="Glyco_trans_2-like"/>
</dbReference>
<dbReference type="InterPro" id="IPR029044">
    <property type="entry name" value="Nucleotide-diphossugar_trans"/>
</dbReference>
<keyword evidence="7" id="KW-1185">Reference proteome</keyword>
<evidence type="ECO:0000313" key="7">
    <source>
        <dbReference type="Proteomes" id="UP001057580"/>
    </source>
</evidence>
<gene>
    <name evidence="6" type="ORF">N0B31_00575</name>
</gene>
<keyword evidence="2 6" id="KW-0328">Glycosyltransferase</keyword>
<evidence type="ECO:0000313" key="6">
    <source>
        <dbReference type="EMBL" id="UWM54789.1"/>
    </source>
</evidence>
<sequence>MDVSVVIPTLNGRDQLAASLDAITEFAPEVEVIVVNGPSADGTSGMVRDRDDVDVLVEIDERNVNVGRNAGIERASGDVVALVEYDLTVEEGWLDALKQGLAAIPEDGDERGAVTGPTHRRLRAGVTTEKAETREIRGREVRYFGGGNVAFRREALEAIDGFDERLQTGGARDAAHRLAGLGYEVAWAPGMSVATELEADGGTAERDWRWRYRSLCYRLVKNYGLRPSIAYRIARHATTDAIEAARDVAEGEGRPTQWLGNGRDVVLGIVSGAARGLAARFADRSDRRNPSGWSTRNDRAVAVHDRRTTTR</sequence>
<feature type="domain" description="Glycosyltransferase 2-like" evidence="5">
    <location>
        <begin position="4"/>
        <end position="158"/>
    </location>
</feature>
<dbReference type="PANTHER" id="PTHR43179:SF12">
    <property type="entry name" value="GALACTOFURANOSYLTRANSFERASE GLFT2"/>
    <property type="match status" value="1"/>
</dbReference>
<dbReference type="Gene3D" id="3.90.550.10">
    <property type="entry name" value="Spore Coat Polysaccharide Biosynthesis Protein SpsA, Chain A"/>
    <property type="match status" value="1"/>
</dbReference>
<dbReference type="EC" id="2.4.-.-" evidence="6"/>
<evidence type="ECO:0000256" key="1">
    <source>
        <dbReference type="ARBA" id="ARBA00006739"/>
    </source>
</evidence>
<reference evidence="6" key="1">
    <citation type="submission" date="2022-09" db="EMBL/GenBank/DDBJ databases">
        <title>Diverse halophilic archaea isolated from saline environments.</title>
        <authorList>
            <person name="Cui H.-L."/>
        </authorList>
    </citation>
    <scope>NUCLEOTIDE SEQUENCE</scope>
    <source>
        <strain evidence="6">ZS-35-S2</strain>
    </source>
</reference>
<protein>
    <submittedName>
        <fullName evidence="6">Glycosyltransferase</fullName>
        <ecNumber evidence="6">2.4.-.-</ecNumber>
    </submittedName>
</protein>
<accession>A0A9E7R3X7</accession>
<dbReference type="CDD" id="cd00761">
    <property type="entry name" value="Glyco_tranf_GTA_type"/>
    <property type="match status" value="1"/>
</dbReference>
<evidence type="ECO:0000256" key="4">
    <source>
        <dbReference type="SAM" id="MobiDB-lite"/>
    </source>
</evidence>
<proteinExistence type="inferred from homology"/>
<evidence type="ECO:0000259" key="5">
    <source>
        <dbReference type="Pfam" id="PF00535"/>
    </source>
</evidence>
<organism evidence="6 7">
    <name type="scientific">Salinirubellus salinus</name>
    <dbReference type="NCBI Taxonomy" id="1364945"/>
    <lineage>
        <taxon>Archaea</taxon>
        <taxon>Methanobacteriati</taxon>
        <taxon>Methanobacteriota</taxon>
        <taxon>Stenosarchaea group</taxon>
        <taxon>Halobacteria</taxon>
        <taxon>Halobacteriales</taxon>
        <taxon>Natronomonadaceae</taxon>
        <taxon>Salinirubellus</taxon>
    </lineage>
</organism>
<dbReference type="Proteomes" id="UP001057580">
    <property type="component" value="Chromosome"/>
</dbReference>
<dbReference type="EMBL" id="CP104003">
    <property type="protein sequence ID" value="UWM54789.1"/>
    <property type="molecule type" value="Genomic_DNA"/>
</dbReference>
<dbReference type="AlphaFoldDB" id="A0A9E7R3X7"/>